<dbReference type="EMBL" id="LCYG01000038">
    <property type="protein sequence ID" value="KLK92243.1"/>
    <property type="molecule type" value="Genomic_DNA"/>
</dbReference>
<dbReference type="Proteomes" id="UP000035489">
    <property type="component" value="Unassembled WGS sequence"/>
</dbReference>
<accession>A0A0H1RAL1</accession>
<gene>
    <name evidence="1" type="ORF">AA309_15625</name>
</gene>
<reference evidence="1 2" key="1">
    <citation type="submission" date="2015-05" db="EMBL/GenBank/DDBJ databases">
        <title>Draft genome sequence of Microvirga vignae strain BR3299, a novel nitrogen fixing bacteria isolated from Brazil semi-aired region.</title>
        <authorList>
            <person name="Zilli J.E."/>
            <person name="Passos S.R."/>
            <person name="Leite J."/>
            <person name="Baldani J.I."/>
            <person name="Xavier G.R."/>
            <person name="Rumjaneck N.G."/>
            <person name="Simoes-Araujo J.L."/>
        </authorList>
    </citation>
    <scope>NUCLEOTIDE SEQUENCE [LARGE SCALE GENOMIC DNA]</scope>
    <source>
        <strain evidence="1 2">BR3299</strain>
    </source>
</reference>
<evidence type="ECO:0000313" key="1">
    <source>
        <dbReference type="EMBL" id="KLK92243.1"/>
    </source>
</evidence>
<comment type="caution">
    <text evidence="1">The sequence shown here is derived from an EMBL/GenBank/DDBJ whole genome shotgun (WGS) entry which is preliminary data.</text>
</comment>
<organism evidence="1 2">
    <name type="scientific">Microvirga vignae</name>
    <dbReference type="NCBI Taxonomy" id="1225564"/>
    <lineage>
        <taxon>Bacteria</taxon>
        <taxon>Pseudomonadati</taxon>
        <taxon>Pseudomonadota</taxon>
        <taxon>Alphaproteobacteria</taxon>
        <taxon>Hyphomicrobiales</taxon>
        <taxon>Methylobacteriaceae</taxon>
        <taxon>Microvirga</taxon>
    </lineage>
</organism>
<sequence>MGFARNRMMHYAVSGPINEVRGAARGRGILLRVGWIAIAAPDIRITIDVARGVVVELEVEAVMGAAHIATSGQFMPEIAADNIV</sequence>
<keyword evidence="2" id="KW-1185">Reference proteome</keyword>
<name>A0A0H1RAL1_9HYPH</name>
<protein>
    <submittedName>
        <fullName evidence="1">Uncharacterized protein</fullName>
    </submittedName>
</protein>
<dbReference type="AlphaFoldDB" id="A0A0H1RAL1"/>
<evidence type="ECO:0000313" key="2">
    <source>
        <dbReference type="Proteomes" id="UP000035489"/>
    </source>
</evidence>
<proteinExistence type="predicted"/>